<accession>A0A4Y2VIA5</accession>
<keyword evidence="3" id="KW-1185">Reference proteome</keyword>
<feature type="region of interest" description="Disordered" evidence="1">
    <location>
        <begin position="1"/>
        <end position="28"/>
    </location>
</feature>
<organism evidence="2 3">
    <name type="scientific">Araneus ventricosus</name>
    <name type="common">Orbweaver spider</name>
    <name type="synonym">Epeira ventricosa</name>
    <dbReference type="NCBI Taxonomy" id="182803"/>
    <lineage>
        <taxon>Eukaryota</taxon>
        <taxon>Metazoa</taxon>
        <taxon>Ecdysozoa</taxon>
        <taxon>Arthropoda</taxon>
        <taxon>Chelicerata</taxon>
        <taxon>Arachnida</taxon>
        <taxon>Araneae</taxon>
        <taxon>Araneomorphae</taxon>
        <taxon>Entelegynae</taxon>
        <taxon>Araneoidea</taxon>
        <taxon>Araneidae</taxon>
        <taxon>Araneus</taxon>
    </lineage>
</organism>
<dbReference type="AlphaFoldDB" id="A0A4Y2VIA5"/>
<gene>
    <name evidence="2" type="ORF">AVEN_115726_1</name>
</gene>
<sequence>MGPQVPRTSDGPGPLSRRSQGGGLGHLPQCRRHSIYGVLAFAHASHGAKENLMHRVYARSSSAEPFLPITSGQKREIIRVLWIDRLAKKLQLKHGMRKFVLK</sequence>
<evidence type="ECO:0000313" key="2">
    <source>
        <dbReference type="EMBL" id="GBO24351.1"/>
    </source>
</evidence>
<dbReference type="Proteomes" id="UP000499080">
    <property type="component" value="Unassembled WGS sequence"/>
</dbReference>
<protein>
    <submittedName>
        <fullName evidence="2">Uncharacterized protein</fullName>
    </submittedName>
</protein>
<proteinExistence type="predicted"/>
<evidence type="ECO:0000313" key="3">
    <source>
        <dbReference type="Proteomes" id="UP000499080"/>
    </source>
</evidence>
<reference evidence="2 3" key="1">
    <citation type="journal article" date="2019" name="Sci. Rep.">
        <title>Orb-weaving spider Araneus ventricosus genome elucidates the spidroin gene catalogue.</title>
        <authorList>
            <person name="Kono N."/>
            <person name="Nakamura H."/>
            <person name="Ohtoshi R."/>
            <person name="Moran D.A.P."/>
            <person name="Shinohara A."/>
            <person name="Yoshida Y."/>
            <person name="Fujiwara M."/>
            <person name="Mori M."/>
            <person name="Tomita M."/>
            <person name="Arakawa K."/>
        </authorList>
    </citation>
    <scope>NUCLEOTIDE SEQUENCE [LARGE SCALE GENOMIC DNA]</scope>
</reference>
<evidence type="ECO:0000256" key="1">
    <source>
        <dbReference type="SAM" id="MobiDB-lite"/>
    </source>
</evidence>
<name>A0A4Y2VIA5_ARAVE</name>
<comment type="caution">
    <text evidence="2">The sequence shown here is derived from an EMBL/GenBank/DDBJ whole genome shotgun (WGS) entry which is preliminary data.</text>
</comment>
<dbReference type="EMBL" id="BGPR01047334">
    <property type="protein sequence ID" value="GBO24351.1"/>
    <property type="molecule type" value="Genomic_DNA"/>
</dbReference>